<keyword evidence="5 6" id="KW-0694">RNA-binding</keyword>
<reference evidence="7" key="1">
    <citation type="submission" date="2021-01" db="EMBL/GenBank/DDBJ databases">
        <title>Marivirga sp. nov., isolated from intertidal surface sediments.</title>
        <authorList>
            <person name="Zhang M."/>
        </authorList>
    </citation>
    <scope>NUCLEOTIDE SEQUENCE</scope>
    <source>
        <strain evidence="7">SM1354</strain>
    </source>
</reference>
<dbReference type="EC" id="3.1.26.5" evidence="6"/>
<dbReference type="PANTHER" id="PTHR33992">
    <property type="entry name" value="RIBONUCLEASE P PROTEIN COMPONENT"/>
    <property type="match status" value="1"/>
</dbReference>
<keyword evidence="4 6" id="KW-0378">Hydrolase</keyword>
<dbReference type="InterPro" id="IPR000100">
    <property type="entry name" value="RNase_P"/>
</dbReference>
<dbReference type="AlphaFoldDB" id="A0A937ADF5"/>
<dbReference type="RefSeq" id="WP_201916416.1">
    <property type="nucleotide sequence ID" value="NZ_JAERQG010000001.1"/>
</dbReference>
<name>A0A937ADF5_9BACT</name>
<dbReference type="GO" id="GO:0004526">
    <property type="term" value="F:ribonuclease P activity"/>
    <property type="evidence" value="ECO:0007669"/>
    <property type="project" value="UniProtKB-UniRule"/>
</dbReference>
<keyword evidence="8" id="KW-1185">Reference proteome</keyword>
<evidence type="ECO:0000313" key="8">
    <source>
        <dbReference type="Proteomes" id="UP000642920"/>
    </source>
</evidence>
<comment type="caution">
    <text evidence="7">The sequence shown here is derived from an EMBL/GenBank/DDBJ whole genome shotgun (WGS) entry which is preliminary data.</text>
</comment>
<keyword evidence="1 6" id="KW-0819">tRNA processing</keyword>
<dbReference type="GO" id="GO:0001682">
    <property type="term" value="P:tRNA 5'-leader removal"/>
    <property type="evidence" value="ECO:0007669"/>
    <property type="project" value="UniProtKB-UniRule"/>
</dbReference>
<dbReference type="GO" id="GO:0030677">
    <property type="term" value="C:ribonuclease P complex"/>
    <property type="evidence" value="ECO:0007669"/>
    <property type="project" value="TreeGrafter"/>
</dbReference>
<proteinExistence type="inferred from homology"/>
<dbReference type="Gene3D" id="3.30.230.10">
    <property type="match status" value="1"/>
</dbReference>
<organism evidence="7 8">
    <name type="scientific">Marivirga atlantica</name>
    <dbReference type="NCBI Taxonomy" id="1548457"/>
    <lineage>
        <taxon>Bacteria</taxon>
        <taxon>Pseudomonadati</taxon>
        <taxon>Bacteroidota</taxon>
        <taxon>Cytophagia</taxon>
        <taxon>Cytophagales</taxon>
        <taxon>Marivirgaceae</taxon>
        <taxon>Marivirga</taxon>
    </lineage>
</organism>
<evidence type="ECO:0000256" key="3">
    <source>
        <dbReference type="ARBA" id="ARBA00022759"/>
    </source>
</evidence>
<comment type="subunit">
    <text evidence="6">Consists of a catalytic RNA component (M1 or rnpB) and a protein subunit.</text>
</comment>
<gene>
    <name evidence="6" type="primary">rnpA</name>
    <name evidence="7" type="ORF">JKP34_00025</name>
</gene>
<dbReference type="EMBL" id="JAERQG010000001">
    <property type="protein sequence ID" value="MBL0763614.1"/>
    <property type="molecule type" value="Genomic_DNA"/>
</dbReference>
<keyword evidence="3 6" id="KW-0255">Endonuclease</keyword>
<dbReference type="GO" id="GO:0000049">
    <property type="term" value="F:tRNA binding"/>
    <property type="evidence" value="ECO:0007669"/>
    <property type="project" value="UniProtKB-UniRule"/>
</dbReference>
<accession>A0A937ADF5</accession>
<evidence type="ECO:0000313" key="7">
    <source>
        <dbReference type="EMBL" id="MBL0763614.1"/>
    </source>
</evidence>
<evidence type="ECO:0000256" key="2">
    <source>
        <dbReference type="ARBA" id="ARBA00022722"/>
    </source>
</evidence>
<dbReference type="PANTHER" id="PTHR33992:SF1">
    <property type="entry name" value="RIBONUCLEASE P PROTEIN COMPONENT"/>
    <property type="match status" value="1"/>
</dbReference>
<dbReference type="HAMAP" id="MF_00227">
    <property type="entry name" value="RNase_P"/>
    <property type="match status" value="1"/>
</dbReference>
<keyword evidence="2 6" id="KW-0540">Nuclease</keyword>
<sequence>MSAASSDNLSKHPFSFKKEERLKSKKLIQELFSEGSSFYLYPFKVIWAVQSNSSDSVSKHKILISVPKRKFKRAVDRNSVKRRVREAYRLNKAIISPEEVNKTFHIAYIYTADKILPQSVISKKLIATLGRLKQNLDN</sequence>
<dbReference type="GO" id="GO:0042781">
    <property type="term" value="F:3'-tRNA processing endoribonuclease activity"/>
    <property type="evidence" value="ECO:0007669"/>
    <property type="project" value="TreeGrafter"/>
</dbReference>
<dbReference type="Pfam" id="PF00825">
    <property type="entry name" value="Ribonuclease_P"/>
    <property type="match status" value="1"/>
</dbReference>
<dbReference type="InterPro" id="IPR014721">
    <property type="entry name" value="Ribsml_uS5_D2-typ_fold_subgr"/>
</dbReference>
<evidence type="ECO:0000256" key="1">
    <source>
        <dbReference type="ARBA" id="ARBA00022694"/>
    </source>
</evidence>
<dbReference type="SUPFAM" id="SSF54211">
    <property type="entry name" value="Ribosomal protein S5 domain 2-like"/>
    <property type="match status" value="1"/>
</dbReference>
<comment type="function">
    <text evidence="6">RNaseP catalyzes the removal of the 5'-leader sequence from pre-tRNA to produce the mature 5'-terminus. It can also cleave other RNA substrates such as 4.5S RNA. The protein component plays an auxiliary but essential role in vivo by binding to the 5'-leader sequence and broadening the substrate specificity of the ribozyme.</text>
</comment>
<dbReference type="Proteomes" id="UP000642920">
    <property type="component" value="Unassembled WGS sequence"/>
</dbReference>
<evidence type="ECO:0000256" key="6">
    <source>
        <dbReference type="HAMAP-Rule" id="MF_00227"/>
    </source>
</evidence>
<comment type="similarity">
    <text evidence="6">Belongs to the RnpA family.</text>
</comment>
<protein>
    <recommendedName>
        <fullName evidence="6">Ribonuclease P protein component</fullName>
        <shortName evidence="6">RNase P protein</shortName>
        <shortName evidence="6">RNaseP protein</shortName>
        <ecNumber evidence="6">3.1.26.5</ecNumber>
    </recommendedName>
    <alternativeName>
        <fullName evidence="6">Protein C5</fullName>
    </alternativeName>
</protein>
<dbReference type="InterPro" id="IPR020568">
    <property type="entry name" value="Ribosomal_Su5_D2-typ_SF"/>
</dbReference>
<comment type="catalytic activity">
    <reaction evidence="6">
        <text>Endonucleolytic cleavage of RNA, removing 5'-extranucleotides from tRNA precursor.</text>
        <dbReference type="EC" id="3.1.26.5"/>
    </reaction>
</comment>
<evidence type="ECO:0000256" key="4">
    <source>
        <dbReference type="ARBA" id="ARBA00022801"/>
    </source>
</evidence>
<evidence type="ECO:0000256" key="5">
    <source>
        <dbReference type="ARBA" id="ARBA00022884"/>
    </source>
</evidence>